<comment type="similarity">
    <text evidence="2">Belongs to the transpeptidase family.</text>
</comment>
<dbReference type="Proteomes" id="UP000000370">
    <property type="component" value="Chromosome"/>
</dbReference>
<dbReference type="Gene3D" id="3.40.710.10">
    <property type="entry name" value="DD-peptidase/beta-lactamase superfamily"/>
    <property type="match status" value="1"/>
</dbReference>
<proteinExistence type="inferred from homology"/>
<evidence type="ECO:0000313" key="6">
    <source>
        <dbReference type="EMBL" id="ABX42837.1"/>
    </source>
</evidence>
<dbReference type="InterPro" id="IPR005543">
    <property type="entry name" value="PASTA_dom"/>
</dbReference>
<dbReference type="EC" id="2.4.1.129" evidence="6"/>
<name>A9KLU3_LACP7</name>
<dbReference type="Pfam" id="PF03717">
    <property type="entry name" value="PBP_dimer"/>
    <property type="match status" value="1"/>
</dbReference>
<dbReference type="eggNOG" id="COG0768">
    <property type="taxonomic scope" value="Bacteria"/>
</dbReference>
<evidence type="ECO:0000256" key="1">
    <source>
        <dbReference type="ARBA" id="ARBA00004370"/>
    </source>
</evidence>
<dbReference type="OrthoDB" id="9804124at2"/>
<dbReference type="AlphaFoldDB" id="A9KLU3"/>
<feature type="transmembrane region" description="Helical" evidence="4">
    <location>
        <begin position="12"/>
        <end position="35"/>
    </location>
</feature>
<keyword evidence="6" id="KW-0328">Glycosyltransferase</keyword>
<dbReference type="InterPro" id="IPR005311">
    <property type="entry name" value="PBP_dimer"/>
</dbReference>
<keyword evidence="4" id="KW-1133">Transmembrane helix</keyword>
<dbReference type="PANTHER" id="PTHR30627:SF1">
    <property type="entry name" value="PEPTIDOGLYCAN D,D-TRANSPEPTIDASE FTSI"/>
    <property type="match status" value="1"/>
</dbReference>
<dbReference type="Pfam" id="PF00905">
    <property type="entry name" value="Transpeptidase"/>
    <property type="match status" value="1"/>
</dbReference>
<dbReference type="GO" id="GO:0071555">
    <property type="term" value="P:cell wall organization"/>
    <property type="evidence" value="ECO:0007669"/>
    <property type="project" value="TreeGrafter"/>
</dbReference>
<accession>A9KLU3</accession>
<keyword evidence="6" id="KW-0808">Transferase</keyword>
<dbReference type="RefSeq" id="WP_012200490.1">
    <property type="nucleotide sequence ID" value="NC_010001.1"/>
</dbReference>
<dbReference type="GO" id="GO:0016757">
    <property type="term" value="F:glycosyltransferase activity"/>
    <property type="evidence" value="ECO:0007669"/>
    <property type="project" value="UniProtKB-KW"/>
</dbReference>
<dbReference type="SUPFAM" id="SSF56601">
    <property type="entry name" value="beta-lactamase/transpeptidase-like"/>
    <property type="match status" value="1"/>
</dbReference>
<evidence type="ECO:0000259" key="5">
    <source>
        <dbReference type="PROSITE" id="PS51178"/>
    </source>
</evidence>
<sequence precursor="true">MQRYKSFNRKNITIIVIAVFFIACYLCGRLFYLMVAASENYAIKARQLHERERSIKAERGTIYDRNGTIIAANKPVSTISVIHNQIKDPEGVIKALSDALNLSEETVRKRVEKYSSIERIKSNVDKETADYIRNLSLDGVMVDEDYKRFYPYGSLASKVIGFTGSDNQGIIGLEVEYDSYLQGVNGTILTLTTAHGIEIDGAAENRIEPIPGNSIHLSLDVNIQKYAEQAATKVMEAKGANNVSLIVLNPQTGEIYAMANTPEFDLNNPYSLNEELKQKYEGVTLSSTEKTNILNNMWRNPCISDTYEPGSTFKIVTATAALEEKVVRLTDRFYCPGFKIVEDRRIRCHKAGGHGSEDFVQGIKNSCNPVFMEIGARVGATKFYEYFDRLGLSNKTGVDLPGEANSIKHKLDNVGAVELATMSFGQSFQITPLQLLTAASAIVNGGTLITPHFGVNIQNAEGTVIKELTFKTTENVISKETSETMKMLLEAVVADGTGKRAYIPGFRIGGKTATSEKLPRRSGKYISSFIGFAPANNPQVMAIVLIDEPEGIYYGGTIAAPVVAEVFDNILPYLGIEPAYSEKELEEYNIGKFEVPNFVGLTKAEVAKKLKDYSFDEVTYLGEGEIVKEQFPLEGDMIKMNSDLILYLE</sequence>
<dbReference type="PROSITE" id="PS51257">
    <property type="entry name" value="PROKAR_LIPOPROTEIN"/>
    <property type="match status" value="1"/>
</dbReference>
<gene>
    <name evidence="6" type="ordered locus">Cphy_2476</name>
</gene>
<dbReference type="HOGENOM" id="CLU_009289_6_0_9"/>
<evidence type="ECO:0000256" key="4">
    <source>
        <dbReference type="SAM" id="Phobius"/>
    </source>
</evidence>
<dbReference type="PROSITE" id="PS51178">
    <property type="entry name" value="PASTA"/>
    <property type="match status" value="1"/>
</dbReference>
<evidence type="ECO:0000256" key="2">
    <source>
        <dbReference type="ARBA" id="ARBA00007171"/>
    </source>
</evidence>
<dbReference type="CDD" id="cd06576">
    <property type="entry name" value="PASTA_Pbp2x-like_1"/>
    <property type="match status" value="1"/>
</dbReference>
<dbReference type="GO" id="GO:0005886">
    <property type="term" value="C:plasma membrane"/>
    <property type="evidence" value="ECO:0007669"/>
    <property type="project" value="TreeGrafter"/>
</dbReference>
<dbReference type="SMART" id="SM00740">
    <property type="entry name" value="PASTA"/>
    <property type="match status" value="1"/>
</dbReference>
<feature type="domain" description="PASTA" evidence="5">
    <location>
        <begin position="589"/>
        <end position="649"/>
    </location>
</feature>
<dbReference type="Gene3D" id="3.90.1310.10">
    <property type="entry name" value="Penicillin-binding protein 2a (Domain 2)"/>
    <property type="match status" value="1"/>
</dbReference>
<evidence type="ECO:0000313" key="7">
    <source>
        <dbReference type="Proteomes" id="UP000000370"/>
    </source>
</evidence>
<keyword evidence="7" id="KW-1185">Reference proteome</keyword>
<dbReference type="GO" id="GO:0008658">
    <property type="term" value="F:penicillin binding"/>
    <property type="evidence" value="ECO:0007669"/>
    <property type="project" value="InterPro"/>
</dbReference>
<keyword evidence="3 4" id="KW-0472">Membrane</keyword>
<dbReference type="SUPFAM" id="SSF56519">
    <property type="entry name" value="Penicillin binding protein dimerisation domain"/>
    <property type="match status" value="1"/>
</dbReference>
<reference evidence="7" key="1">
    <citation type="submission" date="2007-11" db="EMBL/GenBank/DDBJ databases">
        <title>Complete genome sequence of Clostridium phytofermentans ISDg.</title>
        <authorList>
            <person name="Leschine S.B."/>
            <person name="Warnick T.A."/>
            <person name="Blanchard J.L."/>
            <person name="Schnell D.J."/>
            <person name="Petit E.L."/>
            <person name="LaTouf W.G."/>
            <person name="Copeland A."/>
            <person name="Lucas S."/>
            <person name="Lapidus A."/>
            <person name="Barry K."/>
            <person name="Glavina del Rio T."/>
            <person name="Dalin E."/>
            <person name="Tice H."/>
            <person name="Pitluck S."/>
            <person name="Kiss H."/>
            <person name="Brettin T."/>
            <person name="Bruce D."/>
            <person name="Detter J.C."/>
            <person name="Han C."/>
            <person name="Kuske C."/>
            <person name="Schmutz J."/>
            <person name="Larimer F."/>
            <person name="Land M."/>
            <person name="Hauser L."/>
            <person name="Kyrpides N."/>
            <person name="Kim E.A."/>
            <person name="Richardson P."/>
        </authorList>
    </citation>
    <scope>NUCLEOTIDE SEQUENCE [LARGE SCALE GENOMIC DNA]</scope>
    <source>
        <strain evidence="7">ATCC 700394 / DSM 18823 / ISDg</strain>
    </source>
</reference>
<dbReference type="InterPro" id="IPR036138">
    <property type="entry name" value="PBP_dimer_sf"/>
</dbReference>
<dbReference type="EMBL" id="CP000885">
    <property type="protein sequence ID" value="ABX42837.1"/>
    <property type="molecule type" value="Genomic_DNA"/>
</dbReference>
<dbReference type="InterPro" id="IPR001460">
    <property type="entry name" value="PCN-bd_Tpept"/>
</dbReference>
<dbReference type="PANTHER" id="PTHR30627">
    <property type="entry name" value="PEPTIDOGLYCAN D,D-TRANSPEPTIDASE"/>
    <property type="match status" value="1"/>
</dbReference>
<organism evidence="6 7">
    <name type="scientific">Lachnoclostridium phytofermentans (strain ATCC 700394 / DSM 18823 / ISDg)</name>
    <name type="common">Clostridium phytofermentans</name>
    <dbReference type="NCBI Taxonomy" id="357809"/>
    <lineage>
        <taxon>Bacteria</taxon>
        <taxon>Bacillati</taxon>
        <taxon>Bacillota</taxon>
        <taxon>Clostridia</taxon>
        <taxon>Lachnospirales</taxon>
        <taxon>Lachnospiraceae</taxon>
    </lineage>
</organism>
<dbReference type="InterPro" id="IPR050515">
    <property type="entry name" value="Beta-lactam/transpept"/>
</dbReference>
<dbReference type="SUPFAM" id="SSF54184">
    <property type="entry name" value="Penicillin-binding protein 2x (pbp-2x), c-terminal domain"/>
    <property type="match status" value="1"/>
</dbReference>
<protein>
    <submittedName>
        <fullName evidence="6">Peptidoglycan glycosyltransferase</fullName>
        <ecNumber evidence="6">2.4.1.129</ecNumber>
    </submittedName>
</protein>
<dbReference type="STRING" id="357809.Cphy_2476"/>
<evidence type="ECO:0000256" key="3">
    <source>
        <dbReference type="ARBA" id="ARBA00023136"/>
    </source>
</evidence>
<dbReference type="Pfam" id="PF03793">
    <property type="entry name" value="PASTA"/>
    <property type="match status" value="1"/>
</dbReference>
<dbReference type="KEGG" id="cpy:Cphy_2476"/>
<keyword evidence="4" id="KW-0812">Transmembrane</keyword>
<dbReference type="InterPro" id="IPR012338">
    <property type="entry name" value="Beta-lactam/transpept-like"/>
</dbReference>
<comment type="subcellular location">
    <subcellularLocation>
        <location evidence="1">Membrane</location>
    </subcellularLocation>
</comment>